<gene>
    <name evidence="1" type="ORF">DV515_00004505</name>
</gene>
<dbReference type="EMBL" id="QUSF01000009">
    <property type="protein sequence ID" value="RLW06296.1"/>
    <property type="molecule type" value="Genomic_DNA"/>
</dbReference>
<keyword evidence="2" id="KW-1185">Reference proteome</keyword>
<dbReference type="AlphaFoldDB" id="A0A3L8SQ96"/>
<sequence>MVVLITVSIRATDAQCDWHRAITCSTCLLPSEDMRLRSKGSREEALESPCFSSIPRDFLAEFPRRGNEPQNIYNMVATKSALLSKPGRGATCEDKLTGDELLDLAGKRLQRK</sequence>
<evidence type="ECO:0000313" key="1">
    <source>
        <dbReference type="EMBL" id="RLW06296.1"/>
    </source>
</evidence>
<evidence type="ECO:0000313" key="2">
    <source>
        <dbReference type="Proteomes" id="UP000276834"/>
    </source>
</evidence>
<comment type="caution">
    <text evidence="1">The sequence shown here is derived from an EMBL/GenBank/DDBJ whole genome shotgun (WGS) entry which is preliminary data.</text>
</comment>
<organism evidence="1 2">
    <name type="scientific">Chloebia gouldiae</name>
    <name type="common">Gouldian finch</name>
    <name type="synonym">Erythrura gouldiae</name>
    <dbReference type="NCBI Taxonomy" id="44316"/>
    <lineage>
        <taxon>Eukaryota</taxon>
        <taxon>Metazoa</taxon>
        <taxon>Chordata</taxon>
        <taxon>Craniata</taxon>
        <taxon>Vertebrata</taxon>
        <taxon>Euteleostomi</taxon>
        <taxon>Archelosauria</taxon>
        <taxon>Archosauria</taxon>
        <taxon>Dinosauria</taxon>
        <taxon>Saurischia</taxon>
        <taxon>Theropoda</taxon>
        <taxon>Coelurosauria</taxon>
        <taxon>Aves</taxon>
        <taxon>Neognathae</taxon>
        <taxon>Neoaves</taxon>
        <taxon>Telluraves</taxon>
        <taxon>Australaves</taxon>
        <taxon>Passeriformes</taxon>
        <taxon>Passeroidea</taxon>
        <taxon>Passeridae</taxon>
        <taxon>Chloebia</taxon>
    </lineage>
</organism>
<proteinExistence type="predicted"/>
<reference evidence="1 2" key="1">
    <citation type="journal article" date="2018" name="Proc. R. Soc. B">
        <title>A non-coding region near Follistatin controls head colour polymorphism in the Gouldian finch.</title>
        <authorList>
            <person name="Toomey M.B."/>
            <person name="Marques C.I."/>
            <person name="Andrade P."/>
            <person name="Araujo P.M."/>
            <person name="Sabatino S."/>
            <person name="Gazda M.A."/>
            <person name="Afonso S."/>
            <person name="Lopes R.J."/>
            <person name="Corbo J.C."/>
            <person name="Carneiro M."/>
        </authorList>
    </citation>
    <scope>NUCLEOTIDE SEQUENCE [LARGE SCALE GENOMIC DNA]</scope>
    <source>
        <strain evidence="1">Red01</strain>
        <tissue evidence="1">Muscle</tissue>
    </source>
</reference>
<protein>
    <submittedName>
        <fullName evidence="1">Uncharacterized protein</fullName>
    </submittedName>
</protein>
<name>A0A3L8SQ96_CHLGU</name>
<accession>A0A3L8SQ96</accession>
<dbReference type="Proteomes" id="UP000276834">
    <property type="component" value="Unassembled WGS sequence"/>
</dbReference>